<dbReference type="FunFam" id="1.10.10.60:FF:000054">
    <property type="entry name" value="One cut domain family member"/>
    <property type="match status" value="1"/>
</dbReference>
<feature type="DNA-binding region" description="Homeobox" evidence="1">
    <location>
        <begin position="50"/>
        <end position="109"/>
    </location>
</feature>
<keyword evidence="6" id="KW-1185">Reference proteome</keyword>
<dbReference type="GeneID" id="119726019"/>
<dbReference type="GO" id="GO:0005634">
    <property type="term" value="C:nucleus"/>
    <property type="evidence" value="ECO:0007669"/>
    <property type="project" value="UniProtKB-SubCell"/>
</dbReference>
<dbReference type="PANTHER" id="PTHR14057">
    <property type="entry name" value="TRANSCRIPTION FACTOR ONECUT"/>
    <property type="match status" value="1"/>
</dbReference>
<dbReference type="InterPro" id="IPR009057">
    <property type="entry name" value="Homeodomain-like_sf"/>
</dbReference>
<evidence type="ECO:0000259" key="4">
    <source>
        <dbReference type="PROSITE" id="PS50071"/>
    </source>
</evidence>
<proteinExistence type="predicted"/>
<dbReference type="PANTHER" id="PTHR14057:SF47">
    <property type="entry name" value="HOMEOBOX PROTEIN ONECUT"/>
    <property type="match status" value="1"/>
</dbReference>
<evidence type="ECO:0000256" key="3">
    <source>
        <dbReference type="SAM" id="MobiDB-lite"/>
    </source>
</evidence>
<feature type="region of interest" description="Disordered" evidence="3">
    <location>
        <begin position="111"/>
        <end position="143"/>
    </location>
</feature>
<dbReference type="EnsemblMetazoa" id="XM_038197639.1">
    <property type="protein sequence ID" value="XP_038053567.1"/>
    <property type="gene ID" value="LOC119726019"/>
</dbReference>
<feature type="domain" description="Homeobox" evidence="4">
    <location>
        <begin position="48"/>
        <end position="108"/>
    </location>
</feature>
<dbReference type="RefSeq" id="XP_038053567.1">
    <property type="nucleotide sequence ID" value="XM_038197639.1"/>
</dbReference>
<dbReference type="PROSITE" id="PS50071">
    <property type="entry name" value="HOMEOBOX_2"/>
    <property type="match status" value="1"/>
</dbReference>
<dbReference type="GO" id="GO:0000981">
    <property type="term" value="F:DNA-binding transcription factor activity, RNA polymerase II-specific"/>
    <property type="evidence" value="ECO:0007669"/>
    <property type="project" value="TreeGrafter"/>
</dbReference>
<dbReference type="InterPro" id="IPR001356">
    <property type="entry name" value="HD"/>
</dbReference>
<sequence>CGYLTAQPCRTVQRRLSISGAANTEFTHTRPAACKKKEEEAKISQPQNHIKKPRLVFTDIQRRTLHAIFKETKRPTKEMQVTIAQQLGLELSTVSNFFMNARRRSLDKWQDEMGNSTHGNPNGNGGCGANTPTTITPKSEFKA</sequence>
<protein>
    <recommendedName>
        <fullName evidence="4">Homeobox domain-containing protein</fullName>
    </recommendedName>
</protein>
<comment type="subcellular location">
    <subcellularLocation>
        <location evidence="1 2">Nucleus</location>
    </subcellularLocation>
</comment>
<dbReference type="InterPro" id="IPR051649">
    <property type="entry name" value="CUT_Homeobox"/>
</dbReference>
<dbReference type="Gene3D" id="1.10.10.60">
    <property type="entry name" value="Homeodomain-like"/>
    <property type="match status" value="1"/>
</dbReference>
<evidence type="ECO:0000313" key="5">
    <source>
        <dbReference type="EnsemblMetazoa" id="XP_038053567.1"/>
    </source>
</evidence>
<dbReference type="Proteomes" id="UP000887568">
    <property type="component" value="Unplaced"/>
</dbReference>
<evidence type="ECO:0000313" key="6">
    <source>
        <dbReference type="Proteomes" id="UP000887568"/>
    </source>
</evidence>
<dbReference type="AlphaFoldDB" id="A0A913ZPA8"/>
<dbReference type="SMART" id="SM00389">
    <property type="entry name" value="HOX"/>
    <property type="match status" value="1"/>
</dbReference>
<dbReference type="Pfam" id="PF00046">
    <property type="entry name" value="Homeodomain"/>
    <property type="match status" value="1"/>
</dbReference>
<keyword evidence="1 2" id="KW-0238">DNA-binding</keyword>
<dbReference type="GO" id="GO:0000978">
    <property type="term" value="F:RNA polymerase II cis-regulatory region sequence-specific DNA binding"/>
    <property type="evidence" value="ECO:0007669"/>
    <property type="project" value="TreeGrafter"/>
</dbReference>
<name>A0A913ZPA8_PATMI</name>
<dbReference type="CDD" id="cd00086">
    <property type="entry name" value="homeodomain"/>
    <property type="match status" value="1"/>
</dbReference>
<accession>A0A913ZPA8</accession>
<dbReference type="SUPFAM" id="SSF46689">
    <property type="entry name" value="Homeodomain-like"/>
    <property type="match status" value="1"/>
</dbReference>
<reference evidence="5" key="1">
    <citation type="submission" date="2022-11" db="UniProtKB">
        <authorList>
            <consortium name="EnsemblMetazoa"/>
        </authorList>
    </citation>
    <scope>IDENTIFICATION</scope>
</reference>
<organism evidence="5 6">
    <name type="scientific">Patiria miniata</name>
    <name type="common">Bat star</name>
    <name type="synonym">Asterina miniata</name>
    <dbReference type="NCBI Taxonomy" id="46514"/>
    <lineage>
        <taxon>Eukaryota</taxon>
        <taxon>Metazoa</taxon>
        <taxon>Echinodermata</taxon>
        <taxon>Eleutherozoa</taxon>
        <taxon>Asterozoa</taxon>
        <taxon>Asteroidea</taxon>
        <taxon>Valvatacea</taxon>
        <taxon>Valvatida</taxon>
        <taxon>Asterinidae</taxon>
        <taxon>Patiria</taxon>
    </lineage>
</organism>
<evidence type="ECO:0000256" key="2">
    <source>
        <dbReference type="RuleBase" id="RU000682"/>
    </source>
</evidence>
<dbReference type="OrthoDB" id="10068888at2759"/>
<keyword evidence="1 2" id="KW-0539">Nucleus</keyword>
<dbReference type="OMA" id="ANTEFTH"/>
<keyword evidence="1 2" id="KW-0371">Homeobox</keyword>
<evidence type="ECO:0000256" key="1">
    <source>
        <dbReference type="PROSITE-ProRule" id="PRU00108"/>
    </source>
</evidence>